<reference evidence="1" key="1">
    <citation type="submission" date="2019-04" db="EMBL/GenBank/DDBJ databases">
        <title>Microbes associate with the intestines of laboratory mice.</title>
        <authorList>
            <person name="Navarre W."/>
            <person name="Wong E."/>
            <person name="Huang K."/>
            <person name="Tropini C."/>
            <person name="Ng K."/>
            <person name="Yu B."/>
        </authorList>
    </citation>
    <scope>NUCLEOTIDE SEQUENCE</scope>
    <source>
        <strain evidence="1">NM04_E33</strain>
    </source>
</reference>
<dbReference type="EMBL" id="SRYB01000032">
    <property type="protein sequence ID" value="TGY77001.1"/>
    <property type="molecule type" value="Genomic_DNA"/>
</dbReference>
<organism evidence="1 2">
    <name type="scientific">Lepagella muris</name>
    <dbReference type="NCBI Taxonomy" id="3032870"/>
    <lineage>
        <taxon>Bacteria</taxon>
        <taxon>Pseudomonadati</taxon>
        <taxon>Bacteroidota</taxon>
        <taxon>Bacteroidia</taxon>
        <taxon>Bacteroidales</taxon>
        <taxon>Muribaculaceae</taxon>
        <taxon>Lepagella</taxon>
    </lineage>
</organism>
<proteinExistence type="predicted"/>
<dbReference type="Proteomes" id="UP000306319">
    <property type="component" value="Unassembled WGS sequence"/>
</dbReference>
<evidence type="ECO:0000313" key="2">
    <source>
        <dbReference type="Proteomes" id="UP000306319"/>
    </source>
</evidence>
<sequence>MDIMRNILLAFLLSCGLSVMASGFNIIGDIPGIPDGCVVELKSKDKVSQDINTQTVAKNGKFTLSGTVPSPALCEIFISPAQEDGMGNAISLMVENTDIRVSAAHLDSIPPSFYFGTDGFLKEKNVTVTGGRAQEEYANYKSELFPYMFASKAAHYNLYVDENRDTSPEGEKRLETAMDEAQKKEKAAIMDFVGRHPEYSISGKLMIENLRTPFTYTASELDNILAASSGMWDKARYDSLKKAVDDNRKYLRGADYTDFAVLDPEGKECRISGLMEDDKYLLVDFWASWCGPCRLAIPHVKELYNKYSDALTVSSVSLDSNEKAWRKAMEQENMEWAQLWADKDRVKGATESYAVSSIPFMMVIDPQGKIVFGGHDPNNLTEFLEKTFGR</sequence>
<protein>
    <submittedName>
        <fullName evidence="1">AhpC/TSA family protein</fullName>
    </submittedName>
</protein>
<gene>
    <name evidence="1" type="ORF">E5331_16500</name>
</gene>
<comment type="caution">
    <text evidence="1">The sequence shown here is derived from an EMBL/GenBank/DDBJ whole genome shotgun (WGS) entry which is preliminary data.</text>
</comment>
<keyword evidence="2" id="KW-1185">Reference proteome</keyword>
<accession>A0AC61RGX7</accession>
<evidence type="ECO:0000313" key="1">
    <source>
        <dbReference type="EMBL" id="TGY77001.1"/>
    </source>
</evidence>
<name>A0AC61RGX7_9BACT</name>